<dbReference type="CDD" id="cd00367">
    <property type="entry name" value="PTS-HPr_like"/>
    <property type="match status" value="1"/>
</dbReference>
<dbReference type="SUPFAM" id="SSF55594">
    <property type="entry name" value="HPr-like"/>
    <property type="match status" value="1"/>
</dbReference>
<evidence type="ECO:0000313" key="7">
    <source>
        <dbReference type="Proteomes" id="UP000242930"/>
    </source>
</evidence>
<dbReference type="InterPro" id="IPR001020">
    <property type="entry name" value="PTS_HPr_His_P_site"/>
</dbReference>
<dbReference type="STRING" id="915471.SAMN05216201_101303"/>
<evidence type="ECO:0000256" key="3">
    <source>
        <dbReference type="ARBA" id="ARBA00022490"/>
    </source>
</evidence>
<dbReference type="PRINTS" id="PR00107">
    <property type="entry name" value="PHOSPHOCPHPR"/>
</dbReference>
<dbReference type="PROSITE" id="PS00589">
    <property type="entry name" value="PTS_HPR_SER"/>
    <property type="match status" value="1"/>
</dbReference>
<dbReference type="Gene3D" id="3.30.1340.10">
    <property type="entry name" value="HPr-like"/>
    <property type="match status" value="1"/>
</dbReference>
<evidence type="ECO:0000313" key="6">
    <source>
        <dbReference type="EMBL" id="SEI63462.1"/>
    </source>
</evidence>
<dbReference type="PROSITE" id="PS00369">
    <property type="entry name" value="PTS_HPR_HIS"/>
    <property type="match status" value="1"/>
</dbReference>
<dbReference type="EMBL" id="FNZE01000001">
    <property type="protein sequence ID" value="SEI63462.1"/>
    <property type="molecule type" value="Genomic_DNA"/>
</dbReference>
<dbReference type="AlphaFoldDB" id="A0A1H6SIY5"/>
<dbReference type="PROSITE" id="PS51350">
    <property type="entry name" value="PTS_HPR_DOM"/>
    <property type="match status" value="1"/>
</dbReference>
<evidence type="ECO:0000259" key="5">
    <source>
        <dbReference type="PROSITE" id="PS51350"/>
    </source>
</evidence>
<keyword evidence="7" id="KW-1185">Reference proteome</keyword>
<dbReference type="PANTHER" id="PTHR33705">
    <property type="entry name" value="PHOSPHOCARRIER PROTEIN HPR"/>
    <property type="match status" value="1"/>
</dbReference>
<evidence type="ECO:0000256" key="1">
    <source>
        <dbReference type="ARBA" id="ARBA00004496"/>
    </source>
</evidence>
<keyword evidence="4" id="KW-0598">Phosphotransferase system</keyword>
<reference evidence="7" key="1">
    <citation type="submission" date="2016-10" db="EMBL/GenBank/DDBJ databases">
        <authorList>
            <person name="Varghese N."/>
            <person name="Submissions S."/>
        </authorList>
    </citation>
    <scope>NUCLEOTIDE SEQUENCE [LARGE SCALE GENOMIC DNA]</scope>
    <source>
        <strain evidence="7">LMG 25967</strain>
    </source>
</reference>
<dbReference type="InterPro" id="IPR050399">
    <property type="entry name" value="HPr"/>
</dbReference>
<name>A0A1H6SIY5_9PSED</name>
<dbReference type="NCBIfam" id="TIGR01003">
    <property type="entry name" value="PTS_HPr_family"/>
    <property type="match status" value="1"/>
</dbReference>
<organism evidence="6 7">
    <name type="scientific">Pseudomonas linyingensis</name>
    <dbReference type="NCBI Taxonomy" id="915471"/>
    <lineage>
        <taxon>Bacteria</taxon>
        <taxon>Pseudomonadati</taxon>
        <taxon>Pseudomonadota</taxon>
        <taxon>Gammaproteobacteria</taxon>
        <taxon>Pseudomonadales</taxon>
        <taxon>Pseudomonadaceae</taxon>
        <taxon>Pseudomonas</taxon>
    </lineage>
</organism>
<dbReference type="InterPro" id="IPR035895">
    <property type="entry name" value="HPr-like_sf"/>
</dbReference>
<accession>A0A1H6SIY5</accession>
<dbReference type="PANTHER" id="PTHR33705:SF2">
    <property type="entry name" value="PHOSPHOCARRIER PROTEIN NPR"/>
    <property type="match status" value="1"/>
</dbReference>
<feature type="domain" description="HPr" evidence="5">
    <location>
        <begin position="1"/>
        <end position="89"/>
    </location>
</feature>
<protein>
    <submittedName>
        <fullName evidence="6">Phosphocarrier protein</fullName>
    </submittedName>
</protein>
<evidence type="ECO:0000256" key="2">
    <source>
        <dbReference type="ARBA" id="ARBA00010736"/>
    </source>
</evidence>
<dbReference type="RefSeq" id="WP_090305800.1">
    <property type="nucleotide sequence ID" value="NZ_FNZE01000001.1"/>
</dbReference>
<comment type="subcellular location">
    <subcellularLocation>
        <location evidence="1">Cytoplasm</location>
    </subcellularLocation>
</comment>
<dbReference type="GO" id="GO:0009401">
    <property type="term" value="P:phosphoenolpyruvate-dependent sugar phosphotransferase system"/>
    <property type="evidence" value="ECO:0007669"/>
    <property type="project" value="UniProtKB-KW"/>
</dbReference>
<dbReference type="InterPro" id="IPR002114">
    <property type="entry name" value="PTS_HPr_Ser_P_site"/>
</dbReference>
<comment type="similarity">
    <text evidence="2">Belongs to the HPr family.</text>
</comment>
<dbReference type="OrthoDB" id="9798965at2"/>
<dbReference type="Pfam" id="PF00381">
    <property type="entry name" value="PTS-HPr"/>
    <property type="match status" value="1"/>
</dbReference>
<keyword evidence="3" id="KW-0963">Cytoplasm</keyword>
<gene>
    <name evidence="6" type="ORF">SAMN05216201_101303</name>
</gene>
<dbReference type="GO" id="GO:0005737">
    <property type="term" value="C:cytoplasm"/>
    <property type="evidence" value="ECO:0007669"/>
    <property type="project" value="UniProtKB-SubCell"/>
</dbReference>
<sequence length="90" mass="9546">MPACDVTIINKLGLHARAAAKFVGVAGRYPCQVRVGRSADSLVDGKSIMSVMMLAAGKGTAIHLCTEGEQEHEALQALIELIGNYFDEGE</sequence>
<dbReference type="Proteomes" id="UP000242930">
    <property type="component" value="Unassembled WGS sequence"/>
</dbReference>
<proteinExistence type="inferred from homology"/>
<evidence type="ECO:0000256" key="4">
    <source>
        <dbReference type="ARBA" id="ARBA00022683"/>
    </source>
</evidence>
<dbReference type="InterPro" id="IPR000032">
    <property type="entry name" value="HPr-like"/>
</dbReference>